<keyword evidence="2" id="KW-1185">Reference proteome</keyword>
<comment type="caution">
    <text evidence="1">The sequence shown here is derived from an EMBL/GenBank/DDBJ whole genome shotgun (WGS) entry which is preliminary data.</text>
</comment>
<gene>
    <name evidence="1" type="ORF">Amon02_000925200</name>
</gene>
<dbReference type="Proteomes" id="UP001165064">
    <property type="component" value="Unassembled WGS sequence"/>
</dbReference>
<sequence length="279" mass="31117">MFDKMQLVVKEEEALNSGVSYLDCFKKGAFRRTRVAALAWLSQNITGSSLMGYSTYFYTQAGLDTSMSFTFSIIQYVLGLIGTIGSWFLSQKLGRWYIFFGGLCIQTVILIVVGVLGFVHGSGASWAIGSLLLIFTFIYDLGVGPITYCLVSEIPSVRLRTKTVIISRNVYNLSGIILAIITPYMLNPTAWNWKAKTGLFWAGFCIACLTWTYFELPETKGRTFAELDKLFEDGVPARKFKSTEVETFNSQALIDKVGRDGIKNMVLANKAVHDTDEKV</sequence>
<organism evidence="1 2">
    <name type="scientific">Ambrosiozyma monospora</name>
    <name type="common">Yeast</name>
    <name type="synonym">Endomycopsis monosporus</name>
    <dbReference type="NCBI Taxonomy" id="43982"/>
    <lineage>
        <taxon>Eukaryota</taxon>
        <taxon>Fungi</taxon>
        <taxon>Dikarya</taxon>
        <taxon>Ascomycota</taxon>
        <taxon>Saccharomycotina</taxon>
        <taxon>Pichiomycetes</taxon>
        <taxon>Pichiales</taxon>
        <taxon>Pichiaceae</taxon>
        <taxon>Ambrosiozyma</taxon>
    </lineage>
</organism>
<protein>
    <submittedName>
        <fullName evidence="1">Unnamed protein product</fullName>
    </submittedName>
</protein>
<dbReference type="EMBL" id="BSXS01008627">
    <property type="protein sequence ID" value="GME93147.1"/>
    <property type="molecule type" value="Genomic_DNA"/>
</dbReference>
<evidence type="ECO:0000313" key="1">
    <source>
        <dbReference type="EMBL" id="GME93147.1"/>
    </source>
</evidence>
<reference evidence="1" key="1">
    <citation type="submission" date="2023-04" db="EMBL/GenBank/DDBJ databases">
        <title>Ambrosiozyma monospora NBRC 10751.</title>
        <authorList>
            <person name="Ichikawa N."/>
            <person name="Sato H."/>
            <person name="Tonouchi N."/>
        </authorList>
    </citation>
    <scope>NUCLEOTIDE SEQUENCE</scope>
    <source>
        <strain evidence="1">NBRC 10751</strain>
    </source>
</reference>
<evidence type="ECO:0000313" key="2">
    <source>
        <dbReference type="Proteomes" id="UP001165064"/>
    </source>
</evidence>
<accession>A0ACB5TQ88</accession>
<proteinExistence type="predicted"/>
<name>A0ACB5TQ88_AMBMO</name>